<dbReference type="CDD" id="cd03801">
    <property type="entry name" value="GT4_PimA-like"/>
    <property type="match status" value="1"/>
</dbReference>
<sequence length="395" mass="43079">MATERRLRILMVLEAAYPALRGGGAEAQVRTLARGLRARGHSVTILVPRLPWVPTQKISRFDGAAVCRLWFPRLPLLGGPWLWLRMAMLLHARRERYDAWHVHIAHRMGAVCALMGQWLDKRVLTKVSGWWELEKGTLAPRAGLVDRLACRALRSAGTWQAISRRIAKTLESRGIPADRIVLLPNAVDVARFAHITRDAAAPTPARFVFIGRLEAEKGLATLVAAFAMIASSHPDASLLLVGSGQLEHSLKDEVQRLGISGRVEFAGHRDDIETMLADGNVGVLGSRIEGLSNTLLESMASGLPMIASRISGNEDFVRDGQNGWLFEPGDRAGLARCLSEAASLDPATRTAMGEAARATVRASAGLDQVLNRLQQLYVGEPRPPHCAVVGRHRSA</sequence>
<proteinExistence type="predicted"/>
<reference evidence="4" key="1">
    <citation type="journal article" date="2019" name="Int. J. Syst. Evol. Microbiol.">
        <title>The Global Catalogue of Microorganisms (GCM) 10K type strain sequencing project: providing services to taxonomists for standard genome sequencing and annotation.</title>
        <authorList>
            <consortium name="The Broad Institute Genomics Platform"/>
            <consortium name="The Broad Institute Genome Sequencing Center for Infectious Disease"/>
            <person name="Wu L."/>
            <person name="Ma J."/>
        </authorList>
    </citation>
    <scope>NUCLEOTIDE SEQUENCE [LARGE SCALE GENOMIC DNA]</scope>
    <source>
        <strain evidence="4">KCTC 42441</strain>
    </source>
</reference>
<dbReference type="GO" id="GO:0016757">
    <property type="term" value="F:glycosyltransferase activity"/>
    <property type="evidence" value="ECO:0007669"/>
    <property type="project" value="UniProtKB-KW"/>
</dbReference>
<organism evidence="3 4">
    <name type="scientific">Luteimonas soli</name>
    <dbReference type="NCBI Taxonomy" id="1648966"/>
    <lineage>
        <taxon>Bacteria</taxon>
        <taxon>Pseudomonadati</taxon>
        <taxon>Pseudomonadota</taxon>
        <taxon>Gammaproteobacteria</taxon>
        <taxon>Lysobacterales</taxon>
        <taxon>Lysobacteraceae</taxon>
        <taxon>Luteimonas</taxon>
    </lineage>
</organism>
<dbReference type="PANTHER" id="PTHR45947">
    <property type="entry name" value="SULFOQUINOVOSYL TRANSFERASE SQD2"/>
    <property type="match status" value="1"/>
</dbReference>
<dbReference type="EMBL" id="JBHRYA010000003">
    <property type="protein sequence ID" value="MFC3715280.1"/>
    <property type="molecule type" value="Genomic_DNA"/>
</dbReference>
<accession>A0ABV7XIH1</accession>
<feature type="domain" description="Glycosyl transferase family 1" evidence="1">
    <location>
        <begin position="202"/>
        <end position="358"/>
    </location>
</feature>
<comment type="caution">
    <text evidence="3">The sequence shown here is derived from an EMBL/GenBank/DDBJ whole genome shotgun (WGS) entry which is preliminary data.</text>
</comment>
<name>A0ABV7XIH1_9GAMM</name>
<keyword evidence="4" id="KW-1185">Reference proteome</keyword>
<dbReference type="Proteomes" id="UP001595705">
    <property type="component" value="Unassembled WGS sequence"/>
</dbReference>
<gene>
    <name evidence="3" type="ORF">ACFONC_03845</name>
</gene>
<protein>
    <submittedName>
        <fullName evidence="3">Glycosyltransferase family 4 protein</fullName>
        <ecNumber evidence="3">2.4.-.-</ecNumber>
    </submittedName>
</protein>
<dbReference type="Gene3D" id="3.40.50.2000">
    <property type="entry name" value="Glycogen Phosphorylase B"/>
    <property type="match status" value="2"/>
</dbReference>
<evidence type="ECO:0000313" key="4">
    <source>
        <dbReference type="Proteomes" id="UP001595705"/>
    </source>
</evidence>
<dbReference type="EC" id="2.4.-.-" evidence="3"/>
<keyword evidence="3" id="KW-0808">Transferase</keyword>
<dbReference type="Pfam" id="PF13439">
    <property type="entry name" value="Glyco_transf_4"/>
    <property type="match status" value="1"/>
</dbReference>
<dbReference type="PANTHER" id="PTHR45947:SF3">
    <property type="entry name" value="SULFOQUINOVOSYL TRANSFERASE SQD2"/>
    <property type="match status" value="1"/>
</dbReference>
<dbReference type="InterPro" id="IPR001296">
    <property type="entry name" value="Glyco_trans_1"/>
</dbReference>
<evidence type="ECO:0000259" key="2">
    <source>
        <dbReference type="Pfam" id="PF13439"/>
    </source>
</evidence>
<dbReference type="InterPro" id="IPR028098">
    <property type="entry name" value="Glyco_trans_4-like_N"/>
</dbReference>
<dbReference type="SUPFAM" id="SSF53756">
    <property type="entry name" value="UDP-Glycosyltransferase/glycogen phosphorylase"/>
    <property type="match status" value="1"/>
</dbReference>
<feature type="domain" description="Glycosyltransferase subfamily 4-like N-terminal" evidence="2">
    <location>
        <begin position="23"/>
        <end position="191"/>
    </location>
</feature>
<keyword evidence="3" id="KW-0328">Glycosyltransferase</keyword>
<dbReference type="InterPro" id="IPR050194">
    <property type="entry name" value="Glycosyltransferase_grp1"/>
</dbReference>
<evidence type="ECO:0000259" key="1">
    <source>
        <dbReference type="Pfam" id="PF00534"/>
    </source>
</evidence>
<evidence type="ECO:0000313" key="3">
    <source>
        <dbReference type="EMBL" id="MFC3715280.1"/>
    </source>
</evidence>
<dbReference type="Pfam" id="PF00534">
    <property type="entry name" value="Glycos_transf_1"/>
    <property type="match status" value="1"/>
</dbReference>
<dbReference type="RefSeq" id="WP_386742406.1">
    <property type="nucleotide sequence ID" value="NZ_JBHRYA010000003.1"/>
</dbReference>